<feature type="region of interest" description="Disordered" evidence="1">
    <location>
        <begin position="244"/>
        <end position="273"/>
    </location>
</feature>
<evidence type="ECO:0000313" key="3">
    <source>
        <dbReference type="Proteomes" id="UP001212152"/>
    </source>
</evidence>
<dbReference type="GO" id="GO:0033615">
    <property type="term" value="P:mitochondrial proton-transporting ATP synthase complex assembly"/>
    <property type="evidence" value="ECO:0007669"/>
    <property type="project" value="TreeGrafter"/>
</dbReference>
<sequence length="273" mass="29575">MAPTVLHRVARHLPPLRRQPGLLNVGLALPRVALERRPASSRASEPQSGTVVYEGPLAKTLIYLKRVSATTFGLSTFAAPLLTVAEYSNLAVVGTMMGAAVLTSGLSTALVQYCVNPYVTKIILPIPPADQIAPLEAKHAVLQTLTFFGNPRYTAVRTSDLIPATDRAFANWRLREGAPSSDDRTHRELFSLLPTLPSKFGRKRTRFYVHPELDQGFEPGMAELVRTVNRAGRTAGVAAEGVAKNGAADQVRQGGSAGKKDWDEIVKGLRDEK</sequence>
<dbReference type="Proteomes" id="UP001212152">
    <property type="component" value="Unassembled WGS sequence"/>
</dbReference>
<dbReference type="InterPro" id="IPR009724">
    <property type="entry name" value="TMEM70"/>
</dbReference>
<accession>A0AAD5XLI7</accession>
<comment type="caution">
    <text evidence="2">The sequence shown here is derived from an EMBL/GenBank/DDBJ whole genome shotgun (WGS) entry which is preliminary data.</text>
</comment>
<protein>
    <submittedName>
        <fullName evidence="2">Uncharacterized protein</fullName>
    </submittedName>
</protein>
<keyword evidence="3" id="KW-1185">Reference proteome</keyword>
<dbReference type="GO" id="GO:0031966">
    <property type="term" value="C:mitochondrial membrane"/>
    <property type="evidence" value="ECO:0007669"/>
    <property type="project" value="TreeGrafter"/>
</dbReference>
<dbReference type="EMBL" id="JADGJQ010000117">
    <property type="protein sequence ID" value="KAJ3168721.1"/>
    <property type="molecule type" value="Genomic_DNA"/>
</dbReference>
<evidence type="ECO:0000256" key="1">
    <source>
        <dbReference type="SAM" id="MobiDB-lite"/>
    </source>
</evidence>
<evidence type="ECO:0000313" key="2">
    <source>
        <dbReference type="EMBL" id="KAJ3168721.1"/>
    </source>
</evidence>
<dbReference type="PANTHER" id="PTHR13281:SF0">
    <property type="entry name" value="TRANSMEMBRANE PROTEIN 70, MITOCHONDRIAL"/>
    <property type="match status" value="1"/>
</dbReference>
<organism evidence="2 3">
    <name type="scientific">Geranomyces variabilis</name>
    <dbReference type="NCBI Taxonomy" id="109894"/>
    <lineage>
        <taxon>Eukaryota</taxon>
        <taxon>Fungi</taxon>
        <taxon>Fungi incertae sedis</taxon>
        <taxon>Chytridiomycota</taxon>
        <taxon>Chytridiomycota incertae sedis</taxon>
        <taxon>Chytridiomycetes</taxon>
        <taxon>Spizellomycetales</taxon>
        <taxon>Powellomycetaceae</taxon>
        <taxon>Geranomyces</taxon>
    </lineage>
</organism>
<dbReference type="PANTHER" id="PTHR13281">
    <property type="entry name" value="TRANSMEMBRANE PROTEIN 70, MITOCHONDRIAL"/>
    <property type="match status" value="1"/>
</dbReference>
<name>A0AAD5XLI7_9FUNG</name>
<reference evidence="2" key="1">
    <citation type="submission" date="2020-05" db="EMBL/GenBank/DDBJ databases">
        <title>Phylogenomic resolution of chytrid fungi.</title>
        <authorList>
            <person name="Stajich J.E."/>
            <person name="Amses K."/>
            <person name="Simmons R."/>
            <person name="Seto K."/>
            <person name="Myers J."/>
            <person name="Bonds A."/>
            <person name="Quandt C.A."/>
            <person name="Barry K."/>
            <person name="Liu P."/>
            <person name="Grigoriev I."/>
            <person name="Longcore J.E."/>
            <person name="James T.Y."/>
        </authorList>
    </citation>
    <scope>NUCLEOTIDE SEQUENCE</scope>
    <source>
        <strain evidence="2">JEL0379</strain>
    </source>
</reference>
<gene>
    <name evidence="2" type="ORF">HDU87_000966</name>
</gene>
<proteinExistence type="predicted"/>
<feature type="compositionally biased region" description="Basic and acidic residues" evidence="1">
    <location>
        <begin position="258"/>
        <end position="273"/>
    </location>
</feature>
<dbReference type="AlphaFoldDB" id="A0AAD5XLI7"/>